<dbReference type="EMBL" id="CAVMBE010000008">
    <property type="protein sequence ID" value="CAK3871074.1"/>
    <property type="molecule type" value="Genomic_DNA"/>
</dbReference>
<feature type="compositionally biased region" description="Basic residues" evidence="1">
    <location>
        <begin position="558"/>
        <end position="569"/>
    </location>
</feature>
<feature type="region of interest" description="Disordered" evidence="1">
    <location>
        <begin position="514"/>
        <end position="569"/>
    </location>
</feature>
<comment type="caution">
    <text evidence="2">The sequence shown here is derived from an EMBL/GenBank/DDBJ whole genome shotgun (WGS) entry which is preliminary data.</text>
</comment>
<evidence type="ECO:0000256" key="1">
    <source>
        <dbReference type="SAM" id="MobiDB-lite"/>
    </source>
</evidence>
<dbReference type="AlphaFoldDB" id="A0AAI9E8B6"/>
<feature type="region of interest" description="Disordered" evidence="1">
    <location>
        <begin position="291"/>
        <end position="314"/>
    </location>
</feature>
<feature type="compositionally biased region" description="Basic and acidic residues" evidence="1">
    <location>
        <begin position="300"/>
        <end position="314"/>
    </location>
</feature>
<dbReference type="Proteomes" id="UP001296104">
    <property type="component" value="Unassembled WGS sequence"/>
</dbReference>
<evidence type="ECO:0000313" key="3">
    <source>
        <dbReference type="Proteomes" id="UP001296104"/>
    </source>
</evidence>
<feature type="region of interest" description="Disordered" evidence="1">
    <location>
        <begin position="329"/>
        <end position="380"/>
    </location>
</feature>
<proteinExistence type="predicted"/>
<sequence length="569" mass="61547">MSDLCHNCGDCHLGALPKPCSREMEQCEICHNWGHKWAFCPAGPRNMDATYEYWMICHNCDSWHLPHPCDKPMHQCTQCGLFGHLSTFCPMQPAAQYLWDEGQPGNKRKRVLDPNVGGPASELATNINQVHPDLFRSIQHNGAAMAMGLIGEGSDMTNYVHRAINHLALETGRLPLSSQAAATARVAVMQPIRDMNWPVPRPMLTHDSAANTVPYYSDTADNTRYDNPYARKDSVHADHMSSMMTPTPSSAVKPLTGLVLPRDGVYQAMHQSFARGELARAAEPENAVAAGNNATPLRVGKQDHGAQCEIDRGDTRPYRGSALVHAPQALGDINVGQSSAGQNEGAARITKQDDKSPSGTPAAPRPAGTSRAPPPKPRCAACKKRHAKCTHEVENGANVPGKVVAGADDNVNEEKSEPKSLIVRLRVPQLQLAAIDRASQDSGDAKPATGIDMGHAKAGNTMMGSEHFNVDMHLTNAATQRANISLGEVLQMETYRNPHMMAVQNQTLQHSNTATYGQGDVTMGNQQDESSTDEEHDQVLLDAITRDAGPGLSDKKTAGKKGGARKRSK</sequence>
<organism evidence="2 3">
    <name type="scientific">Lecanosticta acicola</name>
    <dbReference type="NCBI Taxonomy" id="111012"/>
    <lineage>
        <taxon>Eukaryota</taxon>
        <taxon>Fungi</taxon>
        <taxon>Dikarya</taxon>
        <taxon>Ascomycota</taxon>
        <taxon>Pezizomycotina</taxon>
        <taxon>Dothideomycetes</taxon>
        <taxon>Dothideomycetidae</taxon>
        <taxon>Mycosphaerellales</taxon>
        <taxon>Mycosphaerellaceae</taxon>
        <taxon>Lecanosticta</taxon>
    </lineage>
</organism>
<gene>
    <name evidence="2" type="ORF">LECACI_7A001986</name>
</gene>
<keyword evidence="3" id="KW-1185">Reference proteome</keyword>
<accession>A0AAI9E8B6</accession>
<evidence type="ECO:0000313" key="2">
    <source>
        <dbReference type="EMBL" id="CAK3871074.1"/>
    </source>
</evidence>
<reference evidence="2" key="1">
    <citation type="submission" date="2023-11" db="EMBL/GenBank/DDBJ databases">
        <authorList>
            <person name="Alioto T."/>
            <person name="Alioto T."/>
            <person name="Gomez Garrido J."/>
        </authorList>
    </citation>
    <scope>NUCLEOTIDE SEQUENCE</scope>
</reference>
<protein>
    <submittedName>
        <fullName evidence="2">Nucleic acid binding 17</fullName>
    </submittedName>
</protein>
<name>A0AAI9E8B6_9PEZI</name>